<dbReference type="GO" id="GO:0046872">
    <property type="term" value="F:metal ion binding"/>
    <property type="evidence" value="ECO:0007669"/>
    <property type="project" value="UniProtKB-KW"/>
</dbReference>
<sequence length="406" mass="45548">MGCSQSSPEDIRNREIDAILSKEKALASREVKCLLLGAGESGKSTILKQMALLSGGTHSDAERQAYREIIYSNAVQSMQVVVLALEELGLPLSSSRNTFFAEHFRRLDIQPGKSRCLEENFHLINSYSFVGSLKIDVMDDLGNLHPELVEGLISLWNEPAVRACVAQSHRFQLNDSAQYFFTAASRIGTHGYLPTDADILRSRVRTTGITEAQFQMSERLTFRCFDVGGQRSERKKWIHCFEDVNIVFFVVAISEFNQTLREDKTTNRVSEACVLFQSISNSRYAGWVSAEGRVEVSDEADLSRYACPSSDGSPNQGSLLLFLNKTDLLETKLQHTRFSDSFPDYRGENTVIGVQQYMLNVFKSLCRKTIYAHFTCATDTQAMKVVLAAVENHIIVTNLNDSNMML</sequence>
<dbReference type="GO" id="GO:0005525">
    <property type="term" value="F:GTP binding"/>
    <property type="evidence" value="ECO:0007669"/>
    <property type="project" value="UniProtKB-KW"/>
</dbReference>
<keyword evidence="1 6" id="KW-0479">Metal-binding</keyword>
<dbReference type="PROSITE" id="PS51882">
    <property type="entry name" value="G_ALPHA"/>
    <property type="match status" value="1"/>
</dbReference>
<dbReference type="PANTHER" id="PTHR10218">
    <property type="entry name" value="GTP-BINDING PROTEIN ALPHA SUBUNIT"/>
    <property type="match status" value="1"/>
</dbReference>
<dbReference type="CDD" id="cd00066">
    <property type="entry name" value="G-alpha"/>
    <property type="match status" value="1"/>
</dbReference>
<evidence type="ECO:0000256" key="6">
    <source>
        <dbReference type="PIRSR" id="PIRSR601019-2"/>
    </source>
</evidence>
<dbReference type="PANTHER" id="PTHR10218:SF302">
    <property type="entry name" value="GUANINE NUCLEOTIDE-BINDING PROTEIN ALPHA-5 SUBUNIT"/>
    <property type="match status" value="1"/>
</dbReference>
<dbReference type="OrthoDB" id="2533254at2759"/>
<keyword evidence="8" id="KW-1185">Reference proteome</keyword>
<feature type="binding site" evidence="5">
    <location>
        <begin position="40"/>
        <end position="45"/>
    </location>
    <ligand>
        <name>GTP</name>
        <dbReference type="ChEBI" id="CHEBI:37565"/>
    </ligand>
</feature>
<feature type="binding site" evidence="5">
    <location>
        <begin position="324"/>
        <end position="327"/>
    </location>
    <ligand>
        <name>GTP</name>
        <dbReference type="ChEBI" id="CHEBI:37565"/>
    </ligand>
</feature>
<name>A0A238FEM9_9BASI</name>
<dbReference type="SUPFAM" id="SSF52540">
    <property type="entry name" value="P-loop containing nucleoside triphosphate hydrolases"/>
    <property type="match status" value="1"/>
</dbReference>
<dbReference type="SMART" id="SM00275">
    <property type="entry name" value="G_alpha"/>
    <property type="match status" value="1"/>
</dbReference>
<evidence type="ECO:0000313" key="7">
    <source>
        <dbReference type="EMBL" id="SCV69588.1"/>
    </source>
</evidence>
<keyword evidence="4" id="KW-0807">Transducer</keyword>
<keyword evidence="2 5" id="KW-0547">Nucleotide-binding</keyword>
<dbReference type="GO" id="GO:0003924">
    <property type="term" value="F:GTPase activity"/>
    <property type="evidence" value="ECO:0007669"/>
    <property type="project" value="InterPro"/>
</dbReference>
<dbReference type="GO" id="GO:0005834">
    <property type="term" value="C:heterotrimeric G-protein complex"/>
    <property type="evidence" value="ECO:0007669"/>
    <property type="project" value="TreeGrafter"/>
</dbReference>
<accession>A0A238FEM9</accession>
<dbReference type="InterPro" id="IPR011025">
    <property type="entry name" value="GproteinA_insert"/>
</dbReference>
<dbReference type="SUPFAM" id="SSF47895">
    <property type="entry name" value="Transducin (alpha subunit), insertion domain"/>
    <property type="match status" value="1"/>
</dbReference>
<dbReference type="GO" id="GO:0001664">
    <property type="term" value="F:G protein-coupled receptor binding"/>
    <property type="evidence" value="ECO:0007669"/>
    <property type="project" value="TreeGrafter"/>
</dbReference>
<dbReference type="Gene3D" id="1.10.400.10">
    <property type="entry name" value="GI Alpha 1, domain 2-like"/>
    <property type="match status" value="1"/>
</dbReference>
<dbReference type="InterPro" id="IPR001019">
    <property type="entry name" value="Gprotein_alpha_su"/>
</dbReference>
<feature type="binding site" evidence="5">
    <location>
        <begin position="200"/>
        <end position="206"/>
    </location>
    <ligand>
        <name>GTP</name>
        <dbReference type="ChEBI" id="CHEBI:37565"/>
    </ligand>
</feature>
<dbReference type="EMBL" id="FMSP01000004">
    <property type="protein sequence ID" value="SCV69588.1"/>
    <property type="molecule type" value="Genomic_DNA"/>
</dbReference>
<dbReference type="InterPro" id="IPR027417">
    <property type="entry name" value="P-loop_NTPase"/>
</dbReference>
<dbReference type="Pfam" id="PF00503">
    <property type="entry name" value="G-alpha"/>
    <property type="match status" value="2"/>
</dbReference>
<dbReference type="Gene3D" id="3.40.50.300">
    <property type="entry name" value="P-loop containing nucleotide triphosphate hydrolases"/>
    <property type="match status" value="2"/>
</dbReference>
<evidence type="ECO:0000256" key="5">
    <source>
        <dbReference type="PIRSR" id="PIRSR601019-1"/>
    </source>
</evidence>
<gene>
    <name evidence="7" type="ORF">BQ2448_2608</name>
</gene>
<keyword evidence="6" id="KW-0460">Magnesium</keyword>
<proteinExistence type="predicted"/>
<keyword evidence="3 5" id="KW-0342">GTP-binding</keyword>
<organism evidence="7 8">
    <name type="scientific">Microbotryum intermedium</name>
    <dbReference type="NCBI Taxonomy" id="269621"/>
    <lineage>
        <taxon>Eukaryota</taxon>
        <taxon>Fungi</taxon>
        <taxon>Dikarya</taxon>
        <taxon>Basidiomycota</taxon>
        <taxon>Pucciniomycotina</taxon>
        <taxon>Microbotryomycetes</taxon>
        <taxon>Microbotryales</taxon>
        <taxon>Microbotryaceae</taxon>
        <taxon>Microbotryum</taxon>
    </lineage>
</organism>
<dbReference type="PRINTS" id="PR00318">
    <property type="entry name" value="GPROTEINA"/>
</dbReference>
<evidence type="ECO:0000313" key="8">
    <source>
        <dbReference type="Proteomes" id="UP000198372"/>
    </source>
</evidence>
<feature type="binding site" evidence="6">
    <location>
        <position position="206"/>
    </location>
    <ligand>
        <name>Mg(2+)</name>
        <dbReference type="ChEBI" id="CHEBI:18420"/>
    </ligand>
</feature>
<evidence type="ECO:0000256" key="3">
    <source>
        <dbReference type="ARBA" id="ARBA00023134"/>
    </source>
</evidence>
<protein>
    <submittedName>
        <fullName evidence="7">BQ2448_2608 protein</fullName>
    </submittedName>
</protein>
<dbReference type="GO" id="GO:0005737">
    <property type="term" value="C:cytoplasm"/>
    <property type="evidence" value="ECO:0007669"/>
    <property type="project" value="TreeGrafter"/>
</dbReference>
<reference evidence="8" key="1">
    <citation type="submission" date="2016-09" db="EMBL/GenBank/DDBJ databases">
        <authorList>
            <person name="Jeantristanb JTB J.-T."/>
            <person name="Ricardo R."/>
        </authorList>
    </citation>
    <scope>NUCLEOTIDE SEQUENCE [LARGE SCALE GENOMIC DNA]</scope>
</reference>
<dbReference type="AlphaFoldDB" id="A0A238FEM9"/>
<evidence type="ECO:0000256" key="2">
    <source>
        <dbReference type="ARBA" id="ARBA00022741"/>
    </source>
</evidence>
<dbReference type="GO" id="GO:0007188">
    <property type="term" value="P:adenylate cyclase-modulating G protein-coupled receptor signaling pathway"/>
    <property type="evidence" value="ECO:0007669"/>
    <property type="project" value="TreeGrafter"/>
</dbReference>
<dbReference type="GO" id="GO:0031683">
    <property type="term" value="F:G-protein beta/gamma-subunit complex binding"/>
    <property type="evidence" value="ECO:0007669"/>
    <property type="project" value="InterPro"/>
</dbReference>
<feature type="binding site" evidence="5">
    <location>
        <position position="377"/>
    </location>
    <ligand>
        <name>GTP</name>
        <dbReference type="ChEBI" id="CHEBI:37565"/>
    </ligand>
</feature>
<feature type="binding site" evidence="5">
    <location>
        <begin position="175"/>
        <end position="176"/>
    </location>
    <ligand>
        <name>GTP</name>
        <dbReference type="ChEBI" id="CHEBI:37565"/>
    </ligand>
</feature>
<dbReference type="Proteomes" id="UP000198372">
    <property type="component" value="Unassembled WGS sequence"/>
</dbReference>
<feature type="binding site" evidence="5">
    <location>
        <begin position="226"/>
        <end position="230"/>
    </location>
    <ligand>
        <name>GTP</name>
        <dbReference type="ChEBI" id="CHEBI:37565"/>
    </ligand>
</feature>
<evidence type="ECO:0000256" key="1">
    <source>
        <dbReference type="ARBA" id="ARBA00022723"/>
    </source>
</evidence>
<feature type="binding site" evidence="6">
    <location>
        <position position="44"/>
    </location>
    <ligand>
        <name>Mg(2+)</name>
        <dbReference type="ChEBI" id="CHEBI:18420"/>
    </ligand>
</feature>
<dbReference type="FunFam" id="3.40.50.300:FF:000692">
    <property type="entry name" value="Guanine nucleotide-binding protein subunit alpha"/>
    <property type="match status" value="1"/>
</dbReference>
<dbReference type="FunFam" id="3.40.50.300:FF:000720">
    <property type="entry name" value="Guanine nucleotide-binding protein G(k) subunit alpha"/>
    <property type="match status" value="1"/>
</dbReference>
<dbReference type="STRING" id="269621.A0A238FEM9"/>
<evidence type="ECO:0000256" key="4">
    <source>
        <dbReference type="ARBA" id="ARBA00023224"/>
    </source>
</evidence>